<dbReference type="EMBL" id="NIZV01000287">
    <property type="protein sequence ID" value="RSL95920.1"/>
    <property type="molecule type" value="Genomic_DNA"/>
</dbReference>
<dbReference type="AlphaFoldDB" id="A0A428T1T7"/>
<sequence length="59" mass="6702">MTQRKSSHEDPLAGDASHGHWKAPQNAREKAQTSRALEIENSPRKWVRPQIHHLTAVPL</sequence>
<accession>A0A428T1T7</accession>
<comment type="caution">
    <text evidence="2">The sequence shown here is derived from an EMBL/GenBank/DDBJ whole genome shotgun (WGS) entry which is preliminary data.</text>
</comment>
<feature type="compositionally biased region" description="Basic and acidic residues" evidence="1">
    <location>
        <begin position="27"/>
        <end position="41"/>
    </location>
</feature>
<name>A0A428T1T7_9HYPO</name>
<protein>
    <submittedName>
        <fullName evidence="2">Uncharacterized protein</fullName>
    </submittedName>
</protein>
<organism evidence="2 3">
    <name type="scientific">Fusarium ambrosium</name>
    <dbReference type="NCBI Taxonomy" id="131363"/>
    <lineage>
        <taxon>Eukaryota</taxon>
        <taxon>Fungi</taxon>
        <taxon>Dikarya</taxon>
        <taxon>Ascomycota</taxon>
        <taxon>Pezizomycotina</taxon>
        <taxon>Sordariomycetes</taxon>
        <taxon>Hypocreomycetidae</taxon>
        <taxon>Hypocreales</taxon>
        <taxon>Nectriaceae</taxon>
        <taxon>Fusarium</taxon>
        <taxon>Fusarium solani species complex</taxon>
    </lineage>
</organism>
<gene>
    <name evidence="2" type="ORF">CDV31_013699</name>
</gene>
<evidence type="ECO:0000256" key="1">
    <source>
        <dbReference type="SAM" id="MobiDB-lite"/>
    </source>
</evidence>
<feature type="compositionally biased region" description="Basic and acidic residues" evidence="1">
    <location>
        <begin position="1"/>
        <end position="11"/>
    </location>
</feature>
<evidence type="ECO:0000313" key="3">
    <source>
        <dbReference type="Proteomes" id="UP000288429"/>
    </source>
</evidence>
<proteinExistence type="predicted"/>
<reference evidence="2 3" key="1">
    <citation type="submission" date="2017-06" db="EMBL/GenBank/DDBJ databases">
        <title>Cmopartive genomic analysis of Ambrosia Fusariam Clade fungi.</title>
        <authorList>
            <person name="Stajich J.E."/>
            <person name="Carrillo J."/>
            <person name="Kijimoto T."/>
            <person name="Eskalen A."/>
            <person name="O'Donnell K."/>
            <person name="Kasson M."/>
        </authorList>
    </citation>
    <scope>NUCLEOTIDE SEQUENCE [LARGE SCALE GENOMIC DNA]</scope>
    <source>
        <strain evidence="2 3">NRRL 20438</strain>
    </source>
</reference>
<dbReference type="Proteomes" id="UP000288429">
    <property type="component" value="Unassembled WGS sequence"/>
</dbReference>
<feature type="region of interest" description="Disordered" evidence="1">
    <location>
        <begin position="1"/>
        <end position="41"/>
    </location>
</feature>
<evidence type="ECO:0000313" key="2">
    <source>
        <dbReference type="EMBL" id="RSL95920.1"/>
    </source>
</evidence>
<keyword evidence="3" id="KW-1185">Reference proteome</keyword>